<comment type="caution">
    <text evidence="1">The sequence shown here is derived from an EMBL/GenBank/DDBJ whole genome shotgun (WGS) entry which is preliminary data.</text>
</comment>
<evidence type="ECO:0000313" key="2">
    <source>
        <dbReference type="Proteomes" id="UP001163321"/>
    </source>
</evidence>
<gene>
    <name evidence="1" type="ORF">PsorP6_009096</name>
</gene>
<organism evidence="1 2">
    <name type="scientific">Peronosclerospora sorghi</name>
    <dbReference type="NCBI Taxonomy" id="230839"/>
    <lineage>
        <taxon>Eukaryota</taxon>
        <taxon>Sar</taxon>
        <taxon>Stramenopiles</taxon>
        <taxon>Oomycota</taxon>
        <taxon>Peronosporomycetes</taxon>
        <taxon>Peronosporales</taxon>
        <taxon>Peronosporaceae</taxon>
        <taxon>Peronosclerospora</taxon>
    </lineage>
</organism>
<proteinExistence type="predicted"/>
<reference evidence="1 2" key="1">
    <citation type="journal article" date="2022" name="bioRxiv">
        <title>The genome of the oomycete Peronosclerospora sorghi, a cosmopolitan pathogen of maize and sorghum, is inflated with dispersed pseudogenes.</title>
        <authorList>
            <person name="Fletcher K."/>
            <person name="Martin F."/>
            <person name="Isakeit T."/>
            <person name="Cavanaugh K."/>
            <person name="Magill C."/>
            <person name="Michelmore R."/>
        </authorList>
    </citation>
    <scope>NUCLEOTIDE SEQUENCE [LARGE SCALE GENOMIC DNA]</scope>
    <source>
        <strain evidence="1">P6</strain>
    </source>
</reference>
<accession>A0ACC0VZM0</accession>
<evidence type="ECO:0000313" key="1">
    <source>
        <dbReference type="EMBL" id="KAI9911531.1"/>
    </source>
</evidence>
<keyword evidence="2" id="KW-1185">Reference proteome</keyword>
<dbReference type="Proteomes" id="UP001163321">
    <property type="component" value="Chromosome 5"/>
</dbReference>
<name>A0ACC0VZM0_9STRA</name>
<dbReference type="EMBL" id="CM047584">
    <property type="protein sequence ID" value="KAI9911531.1"/>
    <property type="molecule type" value="Genomic_DNA"/>
</dbReference>
<protein>
    <submittedName>
        <fullName evidence="1">Uncharacterized protein</fullName>
    </submittedName>
</protein>
<sequence length="87" mass="9963">MKKKPFCAFMGCLLYVAVCTRPDICYAVCNMSKFLEKPGENHWKEAIRIVRYLKTTMDIGLFFHGKQHGGEAIAFIDADWGSNLDDR</sequence>